<reference evidence="1" key="1">
    <citation type="submission" date="2014-09" db="EMBL/GenBank/DDBJ databases">
        <authorList>
            <person name="Magalhaes I.L.F."/>
            <person name="Oliveira U."/>
            <person name="Santos F.R."/>
            <person name="Vidigal T.H.D.A."/>
            <person name="Brescovit A.D."/>
            <person name="Santos A.J."/>
        </authorList>
    </citation>
    <scope>NUCLEOTIDE SEQUENCE</scope>
    <source>
        <tissue evidence="1">Shoot tissue taken approximately 20 cm above the soil surface</tissue>
    </source>
</reference>
<sequence>MIVVHVTSLRKAQAQIKQQCSRNSIRRCVAKRFWEHISKLEFSTPMDHMQQARKN</sequence>
<proteinExistence type="predicted"/>
<protein>
    <submittedName>
        <fullName evidence="1">Uncharacterized protein</fullName>
    </submittedName>
</protein>
<name>A0A0A9SCY1_ARUDO</name>
<dbReference type="EMBL" id="GBRH01272750">
    <property type="protein sequence ID" value="JAD25145.1"/>
    <property type="molecule type" value="Transcribed_RNA"/>
</dbReference>
<accession>A0A0A9SCY1</accession>
<reference evidence="1" key="2">
    <citation type="journal article" date="2015" name="Data Brief">
        <title>Shoot transcriptome of the giant reed, Arundo donax.</title>
        <authorList>
            <person name="Barrero R.A."/>
            <person name="Guerrero F.D."/>
            <person name="Moolhuijzen P."/>
            <person name="Goolsby J.A."/>
            <person name="Tidwell J."/>
            <person name="Bellgard S.E."/>
            <person name="Bellgard M.I."/>
        </authorList>
    </citation>
    <scope>NUCLEOTIDE SEQUENCE</scope>
    <source>
        <tissue evidence="1">Shoot tissue taken approximately 20 cm above the soil surface</tissue>
    </source>
</reference>
<organism evidence="1">
    <name type="scientific">Arundo donax</name>
    <name type="common">Giant reed</name>
    <name type="synonym">Donax arundinaceus</name>
    <dbReference type="NCBI Taxonomy" id="35708"/>
    <lineage>
        <taxon>Eukaryota</taxon>
        <taxon>Viridiplantae</taxon>
        <taxon>Streptophyta</taxon>
        <taxon>Embryophyta</taxon>
        <taxon>Tracheophyta</taxon>
        <taxon>Spermatophyta</taxon>
        <taxon>Magnoliopsida</taxon>
        <taxon>Liliopsida</taxon>
        <taxon>Poales</taxon>
        <taxon>Poaceae</taxon>
        <taxon>PACMAD clade</taxon>
        <taxon>Arundinoideae</taxon>
        <taxon>Arundineae</taxon>
        <taxon>Arundo</taxon>
    </lineage>
</organism>
<dbReference type="AlphaFoldDB" id="A0A0A9SCY1"/>
<evidence type="ECO:0000313" key="1">
    <source>
        <dbReference type="EMBL" id="JAD25145.1"/>
    </source>
</evidence>